<proteinExistence type="predicted"/>
<dbReference type="AlphaFoldDB" id="A0A6G8S2A4"/>
<gene>
    <name evidence="1" type="ORF">G8D99_03315</name>
</gene>
<dbReference type="RefSeq" id="WP_166322619.1">
    <property type="nucleotide sequence ID" value="NZ_CP049916.1"/>
</dbReference>
<accession>A0A6G8S2A4</accession>
<dbReference type="EMBL" id="CP049916">
    <property type="protein sequence ID" value="QIO08148.1"/>
    <property type="molecule type" value="Genomic_DNA"/>
</dbReference>
<name>A0A6G8S2A4_9GAMM</name>
<evidence type="ECO:0000313" key="1">
    <source>
        <dbReference type="EMBL" id="QIO08148.1"/>
    </source>
</evidence>
<dbReference type="KEGG" id="alj:G8D99_03315"/>
<reference evidence="1 2" key="1">
    <citation type="submission" date="2020-03" db="EMBL/GenBank/DDBJ databases">
        <authorList>
            <person name="Zhu W."/>
        </authorList>
    </citation>
    <scope>NUCLEOTIDE SEQUENCE [LARGE SCALE GENOMIC DNA]</scope>
    <source>
        <strain evidence="1 2">185</strain>
    </source>
</reference>
<keyword evidence="2" id="KW-1185">Reference proteome</keyword>
<evidence type="ECO:0000313" key="2">
    <source>
        <dbReference type="Proteomes" id="UP000501939"/>
    </source>
</evidence>
<dbReference type="Proteomes" id="UP000501939">
    <property type="component" value="Chromosome"/>
</dbReference>
<organism evidence="1 2">
    <name type="scientific">Acinetobacter lanii</name>
    <dbReference type="NCBI Taxonomy" id="2715163"/>
    <lineage>
        <taxon>Bacteria</taxon>
        <taxon>Pseudomonadati</taxon>
        <taxon>Pseudomonadota</taxon>
        <taxon>Gammaproteobacteria</taxon>
        <taxon>Moraxellales</taxon>
        <taxon>Moraxellaceae</taxon>
        <taxon>Acinetobacter</taxon>
    </lineage>
</organism>
<protein>
    <submittedName>
        <fullName evidence="1">Uncharacterized protein</fullName>
    </submittedName>
</protein>
<sequence length="118" mass="13516">MSLDFTHKPNYFLYAQLIIRHIEGYVKKHPETNNAIFDLRDIYQIFQQDLPSTTTNLNAILNIADEYTVDTISGDQKIISSYNIDASNNSLLIDFNADALSALRDGKRINEPHGNHYQ</sequence>